<keyword evidence="1" id="KW-1133">Transmembrane helix</keyword>
<evidence type="ECO:0000313" key="4">
    <source>
        <dbReference type="Proteomes" id="UP000507470"/>
    </source>
</evidence>
<dbReference type="SMART" id="SM00034">
    <property type="entry name" value="CLECT"/>
    <property type="match status" value="1"/>
</dbReference>
<dbReference type="PANTHER" id="PTHR22803">
    <property type="entry name" value="MANNOSE, PHOSPHOLIPASE, LECTIN RECEPTOR RELATED"/>
    <property type="match status" value="1"/>
</dbReference>
<feature type="domain" description="C-type lectin" evidence="2">
    <location>
        <begin position="96"/>
        <end position="186"/>
    </location>
</feature>
<accession>A0A6J8A8S4</accession>
<gene>
    <name evidence="3" type="ORF">MCOR_4833</name>
</gene>
<proteinExistence type="predicted"/>
<dbReference type="Gene3D" id="3.10.100.10">
    <property type="entry name" value="Mannose-Binding Protein A, subunit A"/>
    <property type="match status" value="1"/>
</dbReference>
<protein>
    <submittedName>
        <fullName evidence="3">MRC</fullName>
    </submittedName>
</protein>
<dbReference type="InterPro" id="IPR001304">
    <property type="entry name" value="C-type_lectin-like"/>
</dbReference>
<dbReference type="PROSITE" id="PS50041">
    <property type="entry name" value="C_TYPE_LECTIN_2"/>
    <property type="match status" value="1"/>
</dbReference>
<dbReference type="InterPro" id="IPR050111">
    <property type="entry name" value="C-type_lectin/snaclec_domain"/>
</dbReference>
<dbReference type="OrthoDB" id="6062911at2759"/>
<dbReference type="Pfam" id="PF00059">
    <property type="entry name" value="Lectin_C"/>
    <property type="match status" value="1"/>
</dbReference>
<dbReference type="Proteomes" id="UP000507470">
    <property type="component" value="Unassembled WGS sequence"/>
</dbReference>
<evidence type="ECO:0000256" key="1">
    <source>
        <dbReference type="SAM" id="Phobius"/>
    </source>
</evidence>
<name>A0A6J8A8S4_MYTCO</name>
<keyword evidence="1" id="KW-0812">Transmembrane</keyword>
<keyword evidence="4" id="KW-1185">Reference proteome</keyword>
<feature type="transmembrane region" description="Helical" evidence="1">
    <location>
        <begin position="20"/>
        <end position="39"/>
    </location>
</feature>
<evidence type="ECO:0000259" key="2">
    <source>
        <dbReference type="PROSITE" id="PS50041"/>
    </source>
</evidence>
<evidence type="ECO:0000313" key="3">
    <source>
        <dbReference type="EMBL" id="CAC5363386.1"/>
    </source>
</evidence>
<dbReference type="SUPFAM" id="SSF56436">
    <property type="entry name" value="C-type lectin-like"/>
    <property type="match status" value="1"/>
</dbReference>
<dbReference type="InterPro" id="IPR016187">
    <property type="entry name" value="CTDL_fold"/>
</dbReference>
<keyword evidence="1" id="KW-0472">Membrane</keyword>
<organism evidence="3 4">
    <name type="scientific">Mytilus coruscus</name>
    <name type="common">Sea mussel</name>
    <dbReference type="NCBI Taxonomy" id="42192"/>
    <lineage>
        <taxon>Eukaryota</taxon>
        <taxon>Metazoa</taxon>
        <taxon>Spiralia</taxon>
        <taxon>Lophotrochozoa</taxon>
        <taxon>Mollusca</taxon>
        <taxon>Bivalvia</taxon>
        <taxon>Autobranchia</taxon>
        <taxon>Pteriomorphia</taxon>
        <taxon>Mytilida</taxon>
        <taxon>Mytiloidea</taxon>
        <taxon>Mytilidae</taxon>
        <taxon>Mytilinae</taxon>
        <taxon>Mytilus</taxon>
    </lineage>
</organism>
<dbReference type="AlphaFoldDB" id="A0A6J8A8S4"/>
<reference evidence="3 4" key="1">
    <citation type="submission" date="2020-06" db="EMBL/GenBank/DDBJ databases">
        <authorList>
            <person name="Li R."/>
            <person name="Bekaert M."/>
        </authorList>
    </citation>
    <scope>NUCLEOTIDE SEQUENCE [LARGE SCALE GENOMIC DNA]</scope>
    <source>
        <strain evidence="4">wild</strain>
    </source>
</reference>
<dbReference type="EMBL" id="CACVKT020000843">
    <property type="protein sequence ID" value="CAC5363386.1"/>
    <property type="molecule type" value="Genomic_DNA"/>
</dbReference>
<sequence>MNTEEQNLLLGSLLHNIVASVYKMGLASLMTLCIIGVILKDVFALPCMSNDTKTKFEAARKALTDLGNDIKNKITKLNSDMGALVSDFQKKQWKKYNGHCYYYGSESLTWFESEQRCIQIGGHLAKIDDEAENKWIVDNRAYKLDVWMGLTDLKEGEFRWSYDQTIAKYKPWHRGWEVRAQPITAG</sequence>
<dbReference type="InterPro" id="IPR016186">
    <property type="entry name" value="C-type_lectin-like/link_sf"/>
</dbReference>